<name>A0A4R2QCT3_9PSEU</name>
<dbReference type="PIRSF" id="PIRSF003085">
    <property type="entry name" value="CMAS"/>
    <property type="match status" value="1"/>
</dbReference>
<evidence type="ECO:0000256" key="3">
    <source>
        <dbReference type="ARBA" id="ARBA00022679"/>
    </source>
</evidence>
<dbReference type="SUPFAM" id="SSF53335">
    <property type="entry name" value="S-adenosyl-L-methionine-dependent methyltransferases"/>
    <property type="match status" value="1"/>
</dbReference>
<dbReference type="PANTHER" id="PTHR43667:SF1">
    <property type="entry name" value="CYCLOPROPANE-FATTY-ACYL-PHOSPHOLIPID SYNTHASE"/>
    <property type="match status" value="1"/>
</dbReference>
<evidence type="ECO:0000256" key="5">
    <source>
        <dbReference type="ARBA" id="ARBA00023098"/>
    </source>
</evidence>
<gene>
    <name evidence="6" type="ORF">EV191_11956</name>
</gene>
<keyword evidence="7" id="KW-1185">Reference proteome</keyword>
<keyword evidence="5" id="KW-0443">Lipid metabolism</keyword>
<dbReference type="InterPro" id="IPR050723">
    <property type="entry name" value="CFA/CMAS"/>
</dbReference>
<dbReference type="Proteomes" id="UP000294911">
    <property type="component" value="Unassembled WGS sequence"/>
</dbReference>
<dbReference type="GO" id="GO:0008610">
    <property type="term" value="P:lipid biosynthetic process"/>
    <property type="evidence" value="ECO:0007669"/>
    <property type="project" value="InterPro"/>
</dbReference>
<evidence type="ECO:0000313" key="7">
    <source>
        <dbReference type="Proteomes" id="UP000294911"/>
    </source>
</evidence>
<organism evidence="6 7">
    <name type="scientific">Tamaricihabitans halophyticus</name>
    <dbReference type="NCBI Taxonomy" id="1262583"/>
    <lineage>
        <taxon>Bacteria</taxon>
        <taxon>Bacillati</taxon>
        <taxon>Actinomycetota</taxon>
        <taxon>Actinomycetes</taxon>
        <taxon>Pseudonocardiales</taxon>
        <taxon>Pseudonocardiaceae</taxon>
        <taxon>Tamaricihabitans</taxon>
    </lineage>
</organism>
<dbReference type="CDD" id="cd02440">
    <property type="entry name" value="AdoMet_MTases"/>
    <property type="match status" value="1"/>
</dbReference>
<dbReference type="OrthoDB" id="9782855at2"/>
<dbReference type="InterPro" id="IPR003333">
    <property type="entry name" value="CMAS"/>
</dbReference>
<protein>
    <submittedName>
        <fullName evidence="6">Cyclopropane-fatty-acyl-phospholipid synthase</fullName>
    </submittedName>
</protein>
<evidence type="ECO:0000256" key="4">
    <source>
        <dbReference type="ARBA" id="ARBA00022691"/>
    </source>
</evidence>
<proteinExistence type="inferred from homology"/>
<comment type="caution">
    <text evidence="6">The sequence shown here is derived from an EMBL/GenBank/DDBJ whole genome shotgun (WGS) entry which is preliminary data.</text>
</comment>
<keyword evidence="4" id="KW-0949">S-adenosyl-L-methionine</keyword>
<dbReference type="InterPro" id="IPR029063">
    <property type="entry name" value="SAM-dependent_MTases_sf"/>
</dbReference>
<dbReference type="GO" id="GO:0008168">
    <property type="term" value="F:methyltransferase activity"/>
    <property type="evidence" value="ECO:0007669"/>
    <property type="project" value="UniProtKB-KW"/>
</dbReference>
<comment type="similarity">
    <text evidence="1">Belongs to the CFA/CMAS family.</text>
</comment>
<accession>A0A4R2QCT3</accession>
<dbReference type="PANTHER" id="PTHR43667">
    <property type="entry name" value="CYCLOPROPANE-FATTY-ACYL-PHOSPHOLIPID SYNTHASE"/>
    <property type="match status" value="1"/>
</dbReference>
<sequence>MTRTTDLRARRTDGGLADRLGAVLERVLGMSLPLGLHAWDGSRTGPSSGPQVLLQRRRAVRFVLWSPGELGLARAFVAGDVVVDGDLGEALEVCRRWADANAVRAPRLTPATIWLLGSLAARLGALGPPPALPRSEARPRGRVHTRIRDKFAISHHYDTGNAFFELLLDPRMNYSCGYWENRTALADEPSRAGEWLARAQVAKLDHICRKLALRPGMRLLDIGCGWGALIIHAARQYGVHATGITLSAEQHDYVSRLIDRYALGSSVEVRRQDYRDLPSVAHDAVASVEMGEHVGAANYPRYAATLYRMLAPGGHLLLQQMSRGNAAGGGPFIESYIAPDMTMNPIGRTADMLEAAGFELAEIEAMREHYVWTIRAWRQRLAEQRDRAVELIGEERLRVWSLYLAGGELAFADNRMGVHQVLATRPAAR</sequence>
<reference evidence="6 7" key="1">
    <citation type="submission" date="2019-03" db="EMBL/GenBank/DDBJ databases">
        <title>Genomic Encyclopedia of Type Strains, Phase IV (KMG-IV): sequencing the most valuable type-strain genomes for metagenomic binning, comparative biology and taxonomic classification.</title>
        <authorList>
            <person name="Goeker M."/>
        </authorList>
    </citation>
    <scope>NUCLEOTIDE SEQUENCE [LARGE SCALE GENOMIC DNA]</scope>
    <source>
        <strain evidence="6 7">DSM 45765</strain>
    </source>
</reference>
<dbReference type="Gene3D" id="3.40.50.150">
    <property type="entry name" value="Vaccinia Virus protein VP39"/>
    <property type="match status" value="1"/>
</dbReference>
<dbReference type="RefSeq" id="WP_132880402.1">
    <property type="nucleotide sequence ID" value="NZ_SLXQ01000019.1"/>
</dbReference>
<dbReference type="GO" id="GO:0032259">
    <property type="term" value="P:methylation"/>
    <property type="evidence" value="ECO:0007669"/>
    <property type="project" value="UniProtKB-KW"/>
</dbReference>
<evidence type="ECO:0000313" key="6">
    <source>
        <dbReference type="EMBL" id="TCP44771.1"/>
    </source>
</evidence>
<keyword evidence="3" id="KW-0808">Transferase</keyword>
<dbReference type="AlphaFoldDB" id="A0A4R2QCT3"/>
<evidence type="ECO:0000256" key="2">
    <source>
        <dbReference type="ARBA" id="ARBA00022603"/>
    </source>
</evidence>
<dbReference type="Pfam" id="PF02353">
    <property type="entry name" value="CMAS"/>
    <property type="match status" value="1"/>
</dbReference>
<keyword evidence="2" id="KW-0489">Methyltransferase</keyword>
<dbReference type="EMBL" id="SLXQ01000019">
    <property type="protein sequence ID" value="TCP44771.1"/>
    <property type="molecule type" value="Genomic_DNA"/>
</dbReference>
<evidence type="ECO:0000256" key="1">
    <source>
        <dbReference type="ARBA" id="ARBA00010815"/>
    </source>
</evidence>